<keyword evidence="3" id="KW-1185">Reference proteome</keyword>
<dbReference type="Proteomes" id="UP000001025">
    <property type="component" value="Chromosome"/>
</dbReference>
<dbReference type="EnsemblBacteria" id="CAD74825">
    <property type="protein sequence ID" value="CAD74825"/>
    <property type="gene ID" value="RB6475"/>
</dbReference>
<dbReference type="InParanoid" id="Q7UQ80"/>
<dbReference type="AlphaFoldDB" id="Q7UQ80"/>
<dbReference type="HOGENOM" id="CLU_2719633_0_0_0"/>
<protein>
    <submittedName>
        <fullName evidence="2">Uncharacterized protein</fullName>
    </submittedName>
</protein>
<dbReference type="EMBL" id="BX294144">
    <property type="protein sequence ID" value="CAD74825.1"/>
    <property type="molecule type" value="Genomic_DNA"/>
</dbReference>
<evidence type="ECO:0000256" key="1">
    <source>
        <dbReference type="SAM" id="MobiDB-lite"/>
    </source>
</evidence>
<proteinExistence type="predicted"/>
<evidence type="ECO:0000313" key="2">
    <source>
        <dbReference type="EMBL" id="CAD74825.1"/>
    </source>
</evidence>
<name>Q7UQ80_RHOBA</name>
<dbReference type="STRING" id="243090.RB6475"/>
<gene>
    <name evidence="2" type="ordered locus">RB6475</name>
</gene>
<sequence>MHHLTRPPENHPPHVGKVNGTRRKSYWSIVPNLKSPRIRRPKKGLSPLPNTENTGKRTGGHLWFWCPPEQSH</sequence>
<evidence type="ECO:0000313" key="3">
    <source>
        <dbReference type="Proteomes" id="UP000001025"/>
    </source>
</evidence>
<feature type="region of interest" description="Disordered" evidence="1">
    <location>
        <begin position="1"/>
        <end position="62"/>
    </location>
</feature>
<accession>Q7UQ80</accession>
<reference evidence="2 3" key="1">
    <citation type="journal article" date="2003" name="Proc. Natl. Acad. Sci. U.S.A.">
        <title>Complete genome sequence of the marine planctomycete Pirellula sp. strain 1.</title>
        <authorList>
            <person name="Gloeckner F.O."/>
            <person name="Kube M."/>
            <person name="Bauer M."/>
            <person name="Teeling H."/>
            <person name="Lombardot T."/>
            <person name="Ludwig W."/>
            <person name="Gade D."/>
            <person name="Beck A."/>
            <person name="Borzym K."/>
            <person name="Heitmann K."/>
            <person name="Rabus R."/>
            <person name="Schlesner H."/>
            <person name="Amann R."/>
            <person name="Reinhardt R."/>
        </authorList>
    </citation>
    <scope>NUCLEOTIDE SEQUENCE [LARGE SCALE GENOMIC DNA]</scope>
    <source>
        <strain evidence="3">DSM 10527 / NCIMB 13988 / SH1</strain>
    </source>
</reference>
<organism evidence="2 3">
    <name type="scientific">Rhodopirellula baltica (strain DSM 10527 / NCIMB 13988 / SH1)</name>
    <dbReference type="NCBI Taxonomy" id="243090"/>
    <lineage>
        <taxon>Bacteria</taxon>
        <taxon>Pseudomonadati</taxon>
        <taxon>Planctomycetota</taxon>
        <taxon>Planctomycetia</taxon>
        <taxon>Pirellulales</taxon>
        <taxon>Pirellulaceae</taxon>
        <taxon>Rhodopirellula</taxon>
    </lineage>
</organism>
<dbReference type="KEGG" id="rba:RB6475"/>
<feature type="compositionally biased region" description="Basic and acidic residues" evidence="1">
    <location>
        <begin position="1"/>
        <end position="12"/>
    </location>
</feature>